<dbReference type="VEuPathDB" id="CryptoDB:Vbra_12187"/>
<reference evidence="2 3" key="1">
    <citation type="submission" date="2014-11" db="EMBL/GenBank/DDBJ databases">
        <authorList>
            <person name="Zhu J."/>
            <person name="Qi W."/>
            <person name="Song R."/>
        </authorList>
    </citation>
    <scope>NUCLEOTIDE SEQUENCE [LARGE SCALE GENOMIC DNA]</scope>
</reference>
<dbReference type="InParanoid" id="A0A0G4EKY5"/>
<accession>A0A0G4EKY5</accession>
<name>A0A0G4EKY5_VITBC</name>
<gene>
    <name evidence="2" type="ORF">Vbra_12187</name>
</gene>
<dbReference type="InterPro" id="IPR036770">
    <property type="entry name" value="Ankyrin_rpt-contain_sf"/>
</dbReference>
<evidence type="ECO:0000313" key="2">
    <source>
        <dbReference type="EMBL" id="CEL97380.1"/>
    </source>
</evidence>
<evidence type="ECO:0000256" key="1">
    <source>
        <dbReference type="SAM" id="MobiDB-lite"/>
    </source>
</evidence>
<proteinExistence type="predicted"/>
<feature type="compositionally biased region" description="Low complexity" evidence="1">
    <location>
        <begin position="40"/>
        <end position="54"/>
    </location>
</feature>
<dbReference type="PhylomeDB" id="A0A0G4EKY5"/>
<dbReference type="EMBL" id="CDMY01000255">
    <property type="protein sequence ID" value="CEL97380.1"/>
    <property type="molecule type" value="Genomic_DNA"/>
</dbReference>
<protein>
    <submittedName>
        <fullName evidence="2">Uncharacterized protein</fullName>
    </submittedName>
</protein>
<feature type="region of interest" description="Disordered" evidence="1">
    <location>
        <begin position="1"/>
        <end position="62"/>
    </location>
</feature>
<sequence>MRRPASRQAALLSFRDGPRSQRPAADGITSSHKRSDRLAANSEDSSIMSASSSAENQPPQQQEMRIENMEARFPPNTNAATKRLVQGIMRRTITPDGIRRLVRKGADPRVCIDLITSCKPGQVRVECWHRVCLLTLAIDDWSTPPALECGMQIGAMDMNFTNARLVLPLWPSRETQAAILSALIQEGVSLSGPPTPPAPAARTLTKSLEPIEVAVRAANLTAVKTLVANGAALQGRRVAFLRQERGVRSSGQYEAALMAMLEYLVKLDPSLATEADDDGYNVILTAAASGLTYSDKFVIAYLQLMKDNGASLTVPQPPPMFQPLHLAAHNSAHHVIEWLCQHLSPAHINTARGGGAHRTALGIAAMRVADWQRQEPSEQRNETISGMQRAIRTLLASGAAIDMVRTPQQLPAHATQSERDAHGVVLAEYLTVLNDELPQAVMDGVNGALNPQRDAADMLTRLLPLARPAPPTNPTDTSTAAAAHAPAAPSPFALTDATAQVAWKIGAFLHEPEAIDTIILGQAVVAHRIKTAMQHFVEYAATKTAFNEEVIGGMASVGGQVVRVPLQCFAVREGSSVRRVGLREVVHRARLDEAARYGLTGVVKGFNTHLGNDDCQFGWGQLGWVNDIGLFQPLGIK</sequence>
<keyword evidence="3" id="KW-1185">Reference proteome</keyword>
<evidence type="ECO:0000313" key="3">
    <source>
        <dbReference type="Proteomes" id="UP000041254"/>
    </source>
</evidence>
<organism evidence="2 3">
    <name type="scientific">Vitrella brassicaformis (strain CCMP3155)</name>
    <dbReference type="NCBI Taxonomy" id="1169540"/>
    <lineage>
        <taxon>Eukaryota</taxon>
        <taxon>Sar</taxon>
        <taxon>Alveolata</taxon>
        <taxon>Colpodellida</taxon>
        <taxon>Vitrellaceae</taxon>
        <taxon>Vitrella</taxon>
    </lineage>
</organism>
<dbReference type="AlphaFoldDB" id="A0A0G4EKY5"/>
<dbReference type="SUPFAM" id="SSF48403">
    <property type="entry name" value="Ankyrin repeat"/>
    <property type="match status" value="1"/>
</dbReference>
<dbReference type="Proteomes" id="UP000041254">
    <property type="component" value="Unassembled WGS sequence"/>
</dbReference>
<dbReference type="Gene3D" id="1.25.40.20">
    <property type="entry name" value="Ankyrin repeat-containing domain"/>
    <property type="match status" value="1"/>
</dbReference>